<evidence type="ECO:0000256" key="1">
    <source>
        <dbReference type="ARBA" id="ARBA00022801"/>
    </source>
</evidence>
<gene>
    <name evidence="5" type="ORF">I7X39_07010</name>
</gene>
<feature type="chain" id="PRO_5037990913" evidence="3">
    <location>
        <begin position="23"/>
        <end position="796"/>
    </location>
</feature>
<dbReference type="GO" id="GO:0006508">
    <property type="term" value="P:proteolysis"/>
    <property type="evidence" value="ECO:0007669"/>
    <property type="project" value="InterPro"/>
</dbReference>
<dbReference type="Gene3D" id="3.40.50.1820">
    <property type="entry name" value="alpha/beta hydrolase"/>
    <property type="match status" value="1"/>
</dbReference>
<dbReference type="SUPFAM" id="SSF82171">
    <property type="entry name" value="DPP6 N-terminal domain-like"/>
    <property type="match status" value="1"/>
</dbReference>
<keyword evidence="6" id="KW-1185">Reference proteome</keyword>
<keyword evidence="3" id="KW-0732">Signal</keyword>
<comment type="caution">
    <text evidence="5">The sequence shown here is derived from an EMBL/GenBank/DDBJ whole genome shotgun (WGS) entry which is preliminary data.</text>
</comment>
<evidence type="ECO:0000313" key="6">
    <source>
        <dbReference type="Proteomes" id="UP000613266"/>
    </source>
</evidence>
<dbReference type="AlphaFoldDB" id="A0A931NGF4"/>
<feature type="domain" description="Peptidase S9 prolyl oligopeptidase catalytic" evidence="4">
    <location>
        <begin position="639"/>
        <end position="792"/>
    </location>
</feature>
<dbReference type="InterPro" id="IPR029058">
    <property type="entry name" value="AB_hydrolase_fold"/>
</dbReference>
<dbReference type="RefSeq" id="WP_198110269.1">
    <property type="nucleotide sequence ID" value="NZ_JAEDAK010000004.1"/>
</dbReference>
<dbReference type="Pfam" id="PF00326">
    <property type="entry name" value="Peptidase_S9"/>
    <property type="match status" value="1"/>
</dbReference>
<protein>
    <submittedName>
        <fullName evidence="5">S9 family peptidase</fullName>
    </submittedName>
</protein>
<dbReference type="SUPFAM" id="SSF53474">
    <property type="entry name" value="alpha/beta-Hydrolases"/>
    <property type="match status" value="1"/>
</dbReference>
<dbReference type="EMBL" id="JAEDAK010000004">
    <property type="protein sequence ID" value="MBH9576648.1"/>
    <property type="molecule type" value="Genomic_DNA"/>
</dbReference>
<dbReference type="Proteomes" id="UP000613266">
    <property type="component" value="Unassembled WGS sequence"/>
</dbReference>
<evidence type="ECO:0000256" key="3">
    <source>
        <dbReference type="SAM" id="SignalP"/>
    </source>
</evidence>
<organism evidence="5 6">
    <name type="scientific">Inhella proteolytica</name>
    <dbReference type="NCBI Taxonomy" id="2795029"/>
    <lineage>
        <taxon>Bacteria</taxon>
        <taxon>Pseudomonadati</taxon>
        <taxon>Pseudomonadota</taxon>
        <taxon>Betaproteobacteria</taxon>
        <taxon>Burkholderiales</taxon>
        <taxon>Sphaerotilaceae</taxon>
        <taxon>Inhella</taxon>
    </lineage>
</organism>
<evidence type="ECO:0000259" key="4">
    <source>
        <dbReference type="Pfam" id="PF00326"/>
    </source>
</evidence>
<evidence type="ECO:0000256" key="2">
    <source>
        <dbReference type="SAM" id="MobiDB-lite"/>
    </source>
</evidence>
<feature type="region of interest" description="Disordered" evidence="2">
    <location>
        <begin position="190"/>
        <end position="211"/>
    </location>
</feature>
<sequence length="796" mass="87954">MAARMKAAALLLCLLAWLPAQAAEPYRQPPAATRAALDATLPARASISPDRRWLAQIETRRYTPLAELAQPLLRLAGVRFAAGSLSAPPGSAALQGLRLRPLLPAQAPERRIALPSGGAWHSFAWAPDGKHFLLQRRTAQATELWWGSSAGGGVQRVEGLRLNGVLWDGEPAWLSAHEVLVLAAAPKGAPPAAPLPGPQVQEHQGRASPERPLPDLLRTEHDEALFEHHARAQLVAVNLLSGGWRRVGEPGLIHTVAVAGQGQAILVERLVRPFSRAFAWDDFPQVIELLDRQGRRLRELARLPSRQGIAIDGVLPGPRVFYASPTADAAIYWVEALDGGNPSQRASYRDRVMRLEPPYSGEPQEVQRMPYRFSRLRFLENGRHALLTETDRARALTRTYLLPLDGSQSRLLFEHALRERFRHPGAPLMRTLPHGGRVVAGSKDGESFYFVGSGASPKGERPFVDRYSIKDQPVQRVFQAAEGVLEMPLAWLDERQLLTQVERAHEAPQPGVRDGAQWRALLPPRELSAAWRAIKRQHLSFKREDGVEMSAWLLLPPDHQEGQRRPALIWAYPREFTDAELASQAAAYSELNGLPPPGSPIWLALEGYAVVVEATMPVVGDSRTVNDGFVEQLQMNAKALVEQLREHGGVDISRLAIGGQSYGAYMAANLLAHTNLFKAGIARGGAYNRTLTPFGFQSERRNLWEARETYMKVSPFLHAERIKEPLLLIHGEQDANPGTPALQSERLHQALAGLGLTTRLVLLPLEGHSLQSREAAGQVQWEMHNWLRRHLGPGKP</sequence>
<accession>A0A931NGF4</accession>
<dbReference type="PANTHER" id="PTHR42776">
    <property type="entry name" value="SERINE PEPTIDASE S9 FAMILY MEMBER"/>
    <property type="match status" value="1"/>
</dbReference>
<name>A0A931NGF4_9BURK</name>
<proteinExistence type="predicted"/>
<dbReference type="InterPro" id="IPR001375">
    <property type="entry name" value="Peptidase_S9_cat"/>
</dbReference>
<feature type="signal peptide" evidence="3">
    <location>
        <begin position="1"/>
        <end position="22"/>
    </location>
</feature>
<dbReference type="PANTHER" id="PTHR42776:SF28">
    <property type="entry name" value="GLUTAMYL ENDOPEPTIDASE, CHLOROPLASTIC-RELATED"/>
    <property type="match status" value="1"/>
</dbReference>
<dbReference type="GO" id="GO:0004252">
    <property type="term" value="F:serine-type endopeptidase activity"/>
    <property type="evidence" value="ECO:0007669"/>
    <property type="project" value="TreeGrafter"/>
</dbReference>
<evidence type="ECO:0000313" key="5">
    <source>
        <dbReference type="EMBL" id="MBH9576648.1"/>
    </source>
</evidence>
<keyword evidence="1" id="KW-0378">Hydrolase</keyword>
<reference evidence="5" key="1">
    <citation type="submission" date="2020-12" db="EMBL/GenBank/DDBJ databases">
        <title>The genome sequence of Inhella sp. 1Y17.</title>
        <authorList>
            <person name="Liu Y."/>
        </authorList>
    </citation>
    <scope>NUCLEOTIDE SEQUENCE</scope>
    <source>
        <strain evidence="5">1Y17</strain>
    </source>
</reference>